<gene>
    <name evidence="2" type="ORF">CHIRRI_LOCUS6591</name>
</gene>
<evidence type="ECO:0000313" key="3">
    <source>
        <dbReference type="Proteomes" id="UP001153620"/>
    </source>
</evidence>
<reference evidence="2" key="2">
    <citation type="submission" date="2022-10" db="EMBL/GenBank/DDBJ databases">
        <authorList>
            <consortium name="ENA_rothamsted_submissions"/>
            <consortium name="culmorum"/>
            <person name="King R."/>
        </authorList>
    </citation>
    <scope>NUCLEOTIDE SEQUENCE</scope>
</reference>
<name>A0A9N9RRV2_9DIPT</name>
<keyword evidence="1" id="KW-0812">Transmembrane</keyword>
<proteinExistence type="predicted"/>
<keyword evidence="3" id="KW-1185">Reference proteome</keyword>
<evidence type="ECO:0000313" key="2">
    <source>
        <dbReference type="EMBL" id="CAG9803694.1"/>
    </source>
</evidence>
<dbReference type="EMBL" id="OU895878">
    <property type="protein sequence ID" value="CAG9803694.1"/>
    <property type="molecule type" value="Genomic_DNA"/>
</dbReference>
<keyword evidence="1" id="KW-1133">Transmembrane helix</keyword>
<dbReference type="AlphaFoldDB" id="A0A9N9RRV2"/>
<protein>
    <submittedName>
        <fullName evidence="2">Uncharacterized protein</fullName>
    </submittedName>
</protein>
<evidence type="ECO:0000256" key="1">
    <source>
        <dbReference type="SAM" id="Phobius"/>
    </source>
</evidence>
<sequence>MSKSNLILRTLIASTIFGLIGYFAMKIAYACIDEDIDDDDEYFFDVEECMQIDRNKRTDMVGDVDVPAGKI</sequence>
<feature type="transmembrane region" description="Helical" evidence="1">
    <location>
        <begin position="6"/>
        <end position="25"/>
    </location>
</feature>
<keyword evidence="1" id="KW-0472">Membrane</keyword>
<accession>A0A9N9RRV2</accession>
<organism evidence="2 3">
    <name type="scientific">Chironomus riparius</name>
    <dbReference type="NCBI Taxonomy" id="315576"/>
    <lineage>
        <taxon>Eukaryota</taxon>
        <taxon>Metazoa</taxon>
        <taxon>Ecdysozoa</taxon>
        <taxon>Arthropoda</taxon>
        <taxon>Hexapoda</taxon>
        <taxon>Insecta</taxon>
        <taxon>Pterygota</taxon>
        <taxon>Neoptera</taxon>
        <taxon>Endopterygota</taxon>
        <taxon>Diptera</taxon>
        <taxon>Nematocera</taxon>
        <taxon>Chironomoidea</taxon>
        <taxon>Chironomidae</taxon>
        <taxon>Chironominae</taxon>
        <taxon>Chironomus</taxon>
    </lineage>
</organism>
<reference evidence="2" key="1">
    <citation type="submission" date="2022-01" db="EMBL/GenBank/DDBJ databases">
        <authorList>
            <person name="King R."/>
        </authorList>
    </citation>
    <scope>NUCLEOTIDE SEQUENCE</scope>
</reference>
<dbReference type="Proteomes" id="UP001153620">
    <property type="component" value="Chromosome 2"/>
</dbReference>